<protein>
    <submittedName>
        <fullName evidence="1">Uncharacterized protein</fullName>
    </submittedName>
</protein>
<sequence>MFLKMVIPGLSNLKRLVDVYLELWIEESQNLWYVGVLTYDNAKNEAFTMRTALMWTVNDLPAYKMAFEWSIAGVMGVLVCMDDTHAFYLQNGRKACYFDYHRQFLPQYRPYRRNKKALIMNRVERKVAHLRLMGEKIRDWFAEFSPAVEVPLALLPGYGSEHKQTKKNILWELEY</sequence>
<comment type="caution">
    <text evidence="1">The sequence shown here is derived from an EMBL/GenBank/DDBJ whole genome shotgun (WGS) entry which is preliminary data.</text>
</comment>
<dbReference type="InterPro" id="IPR004242">
    <property type="entry name" value="Transposase_21"/>
</dbReference>
<evidence type="ECO:0000313" key="1">
    <source>
        <dbReference type="EMBL" id="KAL0456352.1"/>
    </source>
</evidence>
<reference evidence="1" key="1">
    <citation type="submission" date="2020-06" db="EMBL/GenBank/DDBJ databases">
        <authorList>
            <person name="Li T."/>
            <person name="Hu X."/>
            <person name="Zhang T."/>
            <person name="Song X."/>
            <person name="Zhang H."/>
            <person name="Dai N."/>
            <person name="Sheng W."/>
            <person name="Hou X."/>
            <person name="Wei L."/>
        </authorList>
    </citation>
    <scope>NUCLEOTIDE SEQUENCE</scope>
    <source>
        <strain evidence="1">KEN1</strain>
        <tissue evidence="1">Leaf</tissue>
    </source>
</reference>
<dbReference type="PANTHER" id="PTHR10775:SF166">
    <property type="entry name" value="OS04G0146034 PROTEIN"/>
    <property type="match status" value="1"/>
</dbReference>
<name>A0AAW2XQU2_9LAMI</name>
<dbReference type="EMBL" id="JACGWN010000003">
    <property type="protein sequence ID" value="KAL0456352.1"/>
    <property type="molecule type" value="Genomic_DNA"/>
</dbReference>
<gene>
    <name evidence="1" type="ORF">Slati_0974400</name>
</gene>
<accession>A0AAW2XQU2</accession>
<reference evidence="1" key="2">
    <citation type="journal article" date="2024" name="Plant">
        <title>Genomic evolution and insights into agronomic trait innovations of Sesamum species.</title>
        <authorList>
            <person name="Miao H."/>
            <person name="Wang L."/>
            <person name="Qu L."/>
            <person name="Liu H."/>
            <person name="Sun Y."/>
            <person name="Le M."/>
            <person name="Wang Q."/>
            <person name="Wei S."/>
            <person name="Zheng Y."/>
            <person name="Lin W."/>
            <person name="Duan Y."/>
            <person name="Cao H."/>
            <person name="Xiong S."/>
            <person name="Wang X."/>
            <person name="Wei L."/>
            <person name="Li C."/>
            <person name="Ma Q."/>
            <person name="Ju M."/>
            <person name="Zhao R."/>
            <person name="Li G."/>
            <person name="Mu C."/>
            <person name="Tian Q."/>
            <person name="Mei H."/>
            <person name="Zhang T."/>
            <person name="Gao T."/>
            <person name="Zhang H."/>
        </authorList>
    </citation>
    <scope>NUCLEOTIDE SEQUENCE</scope>
    <source>
        <strain evidence="1">KEN1</strain>
    </source>
</reference>
<organism evidence="1">
    <name type="scientific">Sesamum latifolium</name>
    <dbReference type="NCBI Taxonomy" id="2727402"/>
    <lineage>
        <taxon>Eukaryota</taxon>
        <taxon>Viridiplantae</taxon>
        <taxon>Streptophyta</taxon>
        <taxon>Embryophyta</taxon>
        <taxon>Tracheophyta</taxon>
        <taxon>Spermatophyta</taxon>
        <taxon>Magnoliopsida</taxon>
        <taxon>eudicotyledons</taxon>
        <taxon>Gunneridae</taxon>
        <taxon>Pentapetalae</taxon>
        <taxon>asterids</taxon>
        <taxon>lamiids</taxon>
        <taxon>Lamiales</taxon>
        <taxon>Pedaliaceae</taxon>
        <taxon>Sesamum</taxon>
    </lineage>
</organism>
<dbReference type="Pfam" id="PF02992">
    <property type="entry name" value="Transposase_21"/>
    <property type="match status" value="1"/>
</dbReference>
<proteinExistence type="predicted"/>
<dbReference type="AlphaFoldDB" id="A0AAW2XQU2"/>
<dbReference type="PANTHER" id="PTHR10775">
    <property type="entry name" value="OS08G0208400 PROTEIN"/>
    <property type="match status" value="1"/>
</dbReference>